<organism evidence="4 5">
    <name type="scientific">Amphimedon queenslandica</name>
    <name type="common">Sponge</name>
    <dbReference type="NCBI Taxonomy" id="400682"/>
    <lineage>
        <taxon>Eukaryota</taxon>
        <taxon>Metazoa</taxon>
        <taxon>Porifera</taxon>
        <taxon>Demospongiae</taxon>
        <taxon>Heteroscleromorpha</taxon>
        <taxon>Haplosclerida</taxon>
        <taxon>Niphatidae</taxon>
        <taxon>Amphimedon</taxon>
    </lineage>
</organism>
<reference evidence="4" key="2">
    <citation type="submission" date="2024-06" db="UniProtKB">
        <authorList>
            <consortium name="EnsemblMetazoa"/>
        </authorList>
    </citation>
    <scope>IDENTIFICATION</scope>
</reference>
<dbReference type="GeneID" id="109582773"/>
<dbReference type="InterPro" id="IPR001879">
    <property type="entry name" value="GPCR_2_extracellular_dom"/>
</dbReference>
<name>A0AAN0J8B5_AMPQE</name>
<dbReference type="RefSeq" id="XP_019853254.1">
    <property type="nucleotide sequence ID" value="XM_019997695.1"/>
</dbReference>
<dbReference type="InterPro" id="IPR046338">
    <property type="entry name" value="GAIN_dom_sf"/>
</dbReference>
<protein>
    <recommendedName>
        <fullName evidence="3">G-protein coupled receptors family 2 profile 1 domain-containing protein</fullName>
    </recommendedName>
</protein>
<dbReference type="PANTHER" id="PTHR45930:SF4">
    <property type="entry name" value="ADHESION G PROTEIN-COUPLED RECEPTOR A3"/>
    <property type="match status" value="1"/>
</dbReference>
<feature type="domain" description="G-protein coupled receptors family 2 profile 1" evidence="3">
    <location>
        <begin position="11"/>
        <end position="92"/>
    </location>
</feature>
<dbReference type="Gene3D" id="2.60.220.50">
    <property type="match status" value="1"/>
</dbReference>
<accession>A0AAN0J8B5</accession>
<proteinExistence type="inferred from homology"/>
<dbReference type="PANTHER" id="PTHR45930">
    <property type="entry name" value="G-PROTEIN COUPLED RECEPTOR 124-LIKE PROTEIN"/>
    <property type="match status" value="1"/>
</dbReference>
<keyword evidence="2" id="KW-0675">Receptor</keyword>
<dbReference type="EnsemblMetazoa" id="XM_019997695.1">
    <property type="protein sequence ID" value="XP_019853254.1"/>
    <property type="gene ID" value="LOC109582773"/>
</dbReference>
<dbReference type="Proteomes" id="UP000007879">
    <property type="component" value="Unassembled WGS sequence"/>
</dbReference>
<evidence type="ECO:0000313" key="5">
    <source>
        <dbReference type="Proteomes" id="UP000007879"/>
    </source>
</evidence>
<evidence type="ECO:0000256" key="2">
    <source>
        <dbReference type="ARBA" id="ARBA00023170"/>
    </source>
</evidence>
<dbReference type="GO" id="GO:0004930">
    <property type="term" value="F:G protein-coupled receptor activity"/>
    <property type="evidence" value="ECO:0007669"/>
    <property type="project" value="InterPro"/>
</dbReference>
<evidence type="ECO:0000313" key="4">
    <source>
        <dbReference type="EnsemblMetazoa" id="XP_019853254.1"/>
    </source>
</evidence>
<dbReference type="GO" id="GO:0005886">
    <property type="term" value="C:plasma membrane"/>
    <property type="evidence" value="ECO:0007669"/>
    <property type="project" value="TreeGrafter"/>
</dbReference>
<evidence type="ECO:0000256" key="1">
    <source>
        <dbReference type="ARBA" id="ARBA00007343"/>
    </source>
</evidence>
<dbReference type="GO" id="GO:0007166">
    <property type="term" value="P:cell surface receptor signaling pathway"/>
    <property type="evidence" value="ECO:0007669"/>
    <property type="project" value="TreeGrafter"/>
</dbReference>
<dbReference type="PROSITE" id="PS50227">
    <property type="entry name" value="G_PROTEIN_RECEP_F2_3"/>
    <property type="match status" value="1"/>
</dbReference>
<dbReference type="SUPFAM" id="SSF111418">
    <property type="entry name" value="Hormone receptor domain"/>
    <property type="match status" value="1"/>
</dbReference>
<evidence type="ECO:0000259" key="3">
    <source>
        <dbReference type="PROSITE" id="PS50227"/>
    </source>
</evidence>
<keyword evidence="5" id="KW-1185">Reference proteome</keyword>
<dbReference type="InterPro" id="IPR051963">
    <property type="entry name" value="Adhesion_GPCR_A"/>
</dbReference>
<dbReference type="SMART" id="SM00008">
    <property type="entry name" value="HormR"/>
    <property type="match status" value="1"/>
</dbReference>
<dbReference type="InterPro" id="IPR036445">
    <property type="entry name" value="GPCR_2_extracell_dom_sf"/>
</dbReference>
<dbReference type="KEGG" id="aqu:109582773"/>
<reference evidence="5" key="1">
    <citation type="journal article" date="2010" name="Nature">
        <title>The Amphimedon queenslandica genome and the evolution of animal complexity.</title>
        <authorList>
            <person name="Srivastava M."/>
            <person name="Simakov O."/>
            <person name="Chapman J."/>
            <person name="Fahey B."/>
            <person name="Gauthier M.E."/>
            <person name="Mitros T."/>
            <person name="Richards G.S."/>
            <person name="Conaco C."/>
            <person name="Dacre M."/>
            <person name="Hellsten U."/>
            <person name="Larroux C."/>
            <person name="Putnam N.H."/>
            <person name="Stanke M."/>
            <person name="Adamska M."/>
            <person name="Darling A."/>
            <person name="Degnan S.M."/>
            <person name="Oakley T.H."/>
            <person name="Plachetzki D.C."/>
            <person name="Zhai Y."/>
            <person name="Adamski M."/>
            <person name="Calcino A."/>
            <person name="Cummins S.F."/>
            <person name="Goodstein D.M."/>
            <person name="Harris C."/>
            <person name="Jackson D.J."/>
            <person name="Leys S.P."/>
            <person name="Shu S."/>
            <person name="Woodcroft B.J."/>
            <person name="Vervoort M."/>
            <person name="Kosik K.S."/>
            <person name="Manning G."/>
            <person name="Degnan B.M."/>
            <person name="Rokhsar D.S."/>
        </authorList>
    </citation>
    <scope>NUCLEOTIDE SEQUENCE [LARGE SCALE GENOMIC DNA]</scope>
</reference>
<dbReference type="Gene3D" id="4.10.1240.10">
    <property type="entry name" value="GPCR, family 2, extracellular hormone receptor domain"/>
    <property type="match status" value="1"/>
</dbReference>
<sequence>MANTTYSITVRAYQQLLGPASSAISVQTSSGGYCSSESIDSDHGTFVWPETDSSMRAVVACPYGPNGVTVSRVCTSNGGWESPNVTRCLTAISSGFKNLSKVDLTTENNIAVLMSLNELVMNSTDNDQSIDNIIIVSNILNQTAILISGHAGLSTSNLTMITENAIQILNSIGEWPSITRAEGNQIIQSFERIVDAVLNHNNDTNVDVVESNIAFAIRKFAKFNYNGFTFTTTASNGSLMIDTDGNSIDTEIGSMTIPKSILSVTTDAKIKLAFSLYNKSAFFPIRDPPPNTIVGSSVISARIAGVSDGTQLPDPVVINLALKTNNSSNPCCVST</sequence>
<comment type="similarity">
    <text evidence="1">Belongs to the G-protein coupled receptor 2 family. Adhesion G-protein coupled receptor (ADGR) subfamily.</text>
</comment>
<dbReference type="AlphaFoldDB" id="A0AAN0J8B5"/>